<organism evidence="1 2">
    <name type="scientific">Apatococcus lobatus</name>
    <dbReference type="NCBI Taxonomy" id="904363"/>
    <lineage>
        <taxon>Eukaryota</taxon>
        <taxon>Viridiplantae</taxon>
        <taxon>Chlorophyta</taxon>
        <taxon>core chlorophytes</taxon>
        <taxon>Trebouxiophyceae</taxon>
        <taxon>Chlorellales</taxon>
        <taxon>Chlorellaceae</taxon>
        <taxon>Apatococcus</taxon>
    </lineage>
</organism>
<accession>A0AAW1RQT6</accession>
<evidence type="ECO:0000313" key="1">
    <source>
        <dbReference type="EMBL" id="KAK9836535.1"/>
    </source>
</evidence>
<proteinExistence type="predicted"/>
<protein>
    <submittedName>
        <fullName evidence="1">Uncharacterized protein</fullName>
    </submittedName>
</protein>
<name>A0AAW1RQT6_9CHLO</name>
<reference evidence="1 2" key="1">
    <citation type="journal article" date="2024" name="Nat. Commun.">
        <title>Phylogenomics reveals the evolutionary origins of lichenization in chlorophyte algae.</title>
        <authorList>
            <person name="Puginier C."/>
            <person name="Libourel C."/>
            <person name="Otte J."/>
            <person name="Skaloud P."/>
            <person name="Haon M."/>
            <person name="Grisel S."/>
            <person name="Petersen M."/>
            <person name="Berrin J.G."/>
            <person name="Delaux P.M."/>
            <person name="Dal Grande F."/>
            <person name="Keller J."/>
        </authorList>
    </citation>
    <scope>NUCLEOTIDE SEQUENCE [LARGE SCALE GENOMIC DNA]</scope>
    <source>
        <strain evidence="1 2">SAG 2145</strain>
    </source>
</reference>
<dbReference type="EMBL" id="JALJOS010000007">
    <property type="protein sequence ID" value="KAK9836535.1"/>
    <property type="molecule type" value="Genomic_DNA"/>
</dbReference>
<gene>
    <name evidence="1" type="ORF">WJX74_002619</name>
</gene>
<evidence type="ECO:0000313" key="2">
    <source>
        <dbReference type="Proteomes" id="UP001438707"/>
    </source>
</evidence>
<sequence>MSTVFRGTENGNPRQGAADCFYLLQDVQCCHPLQSCWFDKNRDQGLHRCTRPAHRRDLPSPGNPPGCMSRLPRLASCSIVD</sequence>
<dbReference type="AlphaFoldDB" id="A0AAW1RQT6"/>
<comment type="caution">
    <text evidence="1">The sequence shown here is derived from an EMBL/GenBank/DDBJ whole genome shotgun (WGS) entry which is preliminary data.</text>
</comment>
<dbReference type="Proteomes" id="UP001438707">
    <property type="component" value="Unassembled WGS sequence"/>
</dbReference>
<keyword evidence="2" id="KW-1185">Reference proteome</keyword>